<comment type="caution">
    <text evidence="1">The sequence shown here is derived from an EMBL/GenBank/DDBJ whole genome shotgun (WGS) entry which is preliminary data.</text>
</comment>
<evidence type="ECO:0000313" key="2">
    <source>
        <dbReference type="Proteomes" id="UP000190037"/>
    </source>
</evidence>
<protein>
    <submittedName>
        <fullName evidence="1">Uncharacterized protein</fullName>
    </submittedName>
</protein>
<organism evidence="1 2">
    <name type="scientific">Embleya scabrispora</name>
    <dbReference type="NCBI Taxonomy" id="159449"/>
    <lineage>
        <taxon>Bacteria</taxon>
        <taxon>Bacillati</taxon>
        <taxon>Actinomycetota</taxon>
        <taxon>Actinomycetes</taxon>
        <taxon>Kitasatosporales</taxon>
        <taxon>Streptomycetaceae</taxon>
        <taxon>Embleya</taxon>
    </lineage>
</organism>
<name>A0A1T3P7V1_9ACTN</name>
<dbReference type="OrthoDB" id="4331107at2"/>
<sequence length="89" mass="9909">MRTIVNGRLAVTNFEFTELALGVDPELFLGVDGESAEERAARVDAACDILTALRREAPELADYAERLLCESARVLVMPSRRFVARRWAA</sequence>
<dbReference type="STRING" id="159449.B4N89_14350"/>
<gene>
    <name evidence="1" type="ORF">B4N89_14350</name>
</gene>
<dbReference type="EMBL" id="MWQN01000001">
    <property type="protein sequence ID" value="OPC85041.1"/>
    <property type="molecule type" value="Genomic_DNA"/>
</dbReference>
<accession>A0A1T3P7V1</accession>
<dbReference type="RefSeq" id="WP_078976233.1">
    <property type="nucleotide sequence ID" value="NZ_MWQN01000001.1"/>
</dbReference>
<keyword evidence="2" id="KW-1185">Reference proteome</keyword>
<evidence type="ECO:0000313" key="1">
    <source>
        <dbReference type="EMBL" id="OPC85041.1"/>
    </source>
</evidence>
<dbReference type="Proteomes" id="UP000190037">
    <property type="component" value="Unassembled WGS sequence"/>
</dbReference>
<proteinExistence type="predicted"/>
<dbReference type="AlphaFoldDB" id="A0A1T3P7V1"/>
<reference evidence="1 2" key="1">
    <citation type="submission" date="2017-03" db="EMBL/GenBank/DDBJ databases">
        <title>Draft genome sequence of Streptomyces scabrisporus NF3, endophyte isolated from Amphipterygium adstringens.</title>
        <authorList>
            <person name="Vazquez M."/>
            <person name="Ceapa C.D."/>
            <person name="Rodriguez Luna D."/>
            <person name="Sanchez Esquivel S."/>
        </authorList>
    </citation>
    <scope>NUCLEOTIDE SEQUENCE [LARGE SCALE GENOMIC DNA]</scope>
    <source>
        <strain evidence="1 2">NF3</strain>
    </source>
</reference>